<dbReference type="Gene3D" id="1.20.1250.20">
    <property type="entry name" value="MFS general substrate transporter like domains"/>
    <property type="match status" value="1"/>
</dbReference>
<sequence length="481" mass="53703">MTLTQQQQPQSDVAKALPAESSTDWRSIWVVSAIAFATTVQFSLYFSSLWPFLQEIDKHATEDFFGIITAIYSLGQALSSLVFGFWSNRIKQTKVPMMTGLILMFISNLFYGNIELLHSKRRWGMLVARLITGCGGGIVGVIRAYTATASSISDRSRAISINSGAFALGLTFGPAFQIVFTPIGYPGVQIGPIKINMYTAPAYLACIMNVIGILCLLTLFKENHAGIATKENENNQCHAVPMFDKAAIIVCLFTRFVQMFVIINLETIGSPYSMIMFYWTRAEAVLYNAIAEVGCSLIGFGIYLSYIVLNLGKRVSERVVCIAGLGLFFLFHVFTFPWPFYSGHIAYKKPPFLYNGTWYGNKTADVGCDLTFDWCKTTPSVNVWLYMISYVLLIGLALPLTNISMSTLYSKVIDPRRQGTMQGLFFFSGGMARMLGPVFMATLFTHSGPKVAWGMELLVTFLCFLPWVFMYKRMVPLRSTN</sequence>
<feature type="domain" description="Major facilitator superfamily (MFS) profile" evidence="7">
    <location>
        <begin position="27"/>
        <end position="478"/>
    </location>
</feature>
<dbReference type="Proteomes" id="UP000887566">
    <property type="component" value="Unplaced"/>
</dbReference>
<feature type="transmembrane region" description="Helical" evidence="6">
    <location>
        <begin position="383"/>
        <end position="403"/>
    </location>
</feature>
<keyword evidence="2" id="KW-0813">Transport</keyword>
<evidence type="ECO:0000313" key="9">
    <source>
        <dbReference type="WBParaSite" id="PSAMB.scaffold156size71245.g2659.t1"/>
    </source>
</evidence>
<feature type="transmembrane region" description="Helical" evidence="6">
    <location>
        <begin position="95"/>
        <end position="114"/>
    </location>
</feature>
<dbReference type="InterPro" id="IPR051068">
    <property type="entry name" value="MFS_Domain-Containing_Protein"/>
</dbReference>
<organism evidence="8 9">
    <name type="scientific">Plectus sambesii</name>
    <dbReference type="NCBI Taxonomy" id="2011161"/>
    <lineage>
        <taxon>Eukaryota</taxon>
        <taxon>Metazoa</taxon>
        <taxon>Ecdysozoa</taxon>
        <taxon>Nematoda</taxon>
        <taxon>Chromadorea</taxon>
        <taxon>Plectida</taxon>
        <taxon>Plectina</taxon>
        <taxon>Plectoidea</taxon>
        <taxon>Plectidae</taxon>
        <taxon>Plectus</taxon>
    </lineage>
</organism>
<evidence type="ECO:0000256" key="6">
    <source>
        <dbReference type="SAM" id="Phobius"/>
    </source>
</evidence>
<dbReference type="CDD" id="cd17326">
    <property type="entry name" value="MFS_MFSD8"/>
    <property type="match status" value="1"/>
</dbReference>
<evidence type="ECO:0000256" key="4">
    <source>
        <dbReference type="ARBA" id="ARBA00022989"/>
    </source>
</evidence>
<dbReference type="PANTHER" id="PTHR23510">
    <property type="entry name" value="INNER MEMBRANE TRANSPORT PROTEIN YAJR"/>
    <property type="match status" value="1"/>
</dbReference>
<dbReference type="SUPFAM" id="SSF103473">
    <property type="entry name" value="MFS general substrate transporter"/>
    <property type="match status" value="1"/>
</dbReference>
<evidence type="ECO:0000256" key="5">
    <source>
        <dbReference type="ARBA" id="ARBA00023136"/>
    </source>
</evidence>
<dbReference type="PROSITE" id="PS50850">
    <property type="entry name" value="MFS"/>
    <property type="match status" value="1"/>
</dbReference>
<feature type="transmembrane region" description="Helical" evidence="6">
    <location>
        <begin position="28"/>
        <end position="52"/>
    </location>
</feature>
<accession>A0A914V5T1</accession>
<dbReference type="AlphaFoldDB" id="A0A914V5T1"/>
<feature type="transmembrane region" description="Helical" evidence="6">
    <location>
        <begin position="246"/>
        <end position="265"/>
    </location>
</feature>
<keyword evidence="5 6" id="KW-0472">Membrane</keyword>
<dbReference type="WBParaSite" id="PSAMB.scaffold156size71245.g2659.t1">
    <property type="protein sequence ID" value="PSAMB.scaffold156size71245.g2659.t1"/>
    <property type="gene ID" value="PSAMB.scaffold156size71245.g2659"/>
</dbReference>
<feature type="transmembrane region" description="Helical" evidence="6">
    <location>
        <begin position="158"/>
        <end position="180"/>
    </location>
</feature>
<feature type="transmembrane region" description="Helical" evidence="6">
    <location>
        <begin position="319"/>
        <end position="341"/>
    </location>
</feature>
<dbReference type="GO" id="GO:0012505">
    <property type="term" value="C:endomembrane system"/>
    <property type="evidence" value="ECO:0007669"/>
    <property type="project" value="UniProtKB-SubCell"/>
</dbReference>
<evidence type="ECO:0000259" key="7">
    <source>
        <dbReference type="PROSITE" id="PS50850"/>
    </source>
</evidence>
<evidence type="ECO:0000256" key="1">
    <source>
        <dbReference type="ARBA" id="ARBA00004127"/>
    </source>
</evidence>
<dbReference type="Pfam" id="PF07690">
    <property type="entry name" value="MFS_1"/>
    <property type="match status" value="2"/>
</dbReference>
<evidence type="ECO:0000313" key="8">
    <source>
        <dbReference type="Proteomes" id="UP000887566"/>
    </source>
</evidence>
<reference evidence="9" key="1">
    <citation type="submission" date="2022-11" db="UniProtKB">
        <authorList>
            <consortium name="WormBaseParasite"/>
        </authorList>
    </citation>
    <scope>IDENTIFICATION</scope>
</reference>
<name>A0A914V5T1_9BILA</name>
<feature type="transmembrane region" description="Helical" evidence="6">
    <location>
        <begin position="64"/>
        <end position="83"/>
    </location>
</feature>
<dbReference type="InterPro" id="IPR020846">
    <property type="entry name" value="MFS_dom"/>
</dbReference>
<proteinExistence type="predicted"/>
<dbReference type="GO" id="GO:0005765">
    <property type="term" value="C:lysosomal membrane"/>
    <property type="evidence" value="ECO:0007669"/>
    <property type="project" value="TreeGrafter"/>
</dbReference>
<keyword evidence="3 6" id="KW-0812">Transmembrane</keyword>
<evidence type="ECO:0000256" key="2">
    <source>
        <dbReference type="ARBA" id="ARBA00022448"/>
    </source>
</evidence>
<dbReference type="InterPro" id="IPR011701">
    <property type="entry name" value="MFS"/>
</dbReference>
<dbReference type="GO" id="GO:0022857">
    <property type="term" value="F:transmembrane transporter activity"/>
    <property type="evidence" value="ECO:0007669"/>
    <property type="project" value="InterPro"/>
</dbReference>
<feature type="transmembrane region" description="Helical" evidence="6">
    <location>
        <begin position="200"/>
        <end position="220"/>
    </location>
</feature>
<keyword evidence="4 6" id="KW-1133">Transmembrane helix</keyword>
<comment type="subcellular location">
    <subcellularLocation>
        <location evidence="1">Endomembrane system</location>
        <topology evidence="1">Multi-pass membrane protein</topology>
    </subcellularLocation>
</comment>
<feature type="transmembrane region" description="Helical" evidence="6">
    <location>
        <begin position="424"/>
        <end position="445"/>
    </location>
</feature>
<feature type="transmembrane region" description="Helical" evidence="6">
    <location>
        <begin position="285"/>
        <end position="307"/>
    </location>
</feature>
<dbReference type="PANTHER" id="PTHR23510:SF3">
    <property type="entry name" value="MAJOR FACILITATOR SUPERFAMILY DOMAIN-CONTAINING PROTEIN 8"/>
    <property type="match status" value="1"/>
</dbReference>
<feature type="transmembrane region" description="Helical" evidence="6">
    <location>
        <begin position="126"/>
        <end position="146"/>
    </location>
</feature>
<protein>
    <submittedName>
        <fullName evidence="9">Major facilitator superfamily (MFS) profile domain-containing protein</fullName>
    </submittedName>
</protein>
<feature type="transmembrane region" description="Helical" evidence="6">
    <location>
        <begin position="451"/>
        <end position="471"/>
    </location>
</feature>
<evidence type="ECO:0000256" key="3">
    <source>
        <dbReference type="ARBA" id="ARBA00022692"/>
    </source>
</evidence>
<dbReference type="InterPro" id="IPR036259">
    <property type="entry name" value="MFS_trans_sf"/>
</dbReference>
<keyword evidence="8" id="KW-1185">Reference proteome</keyword>